<organism evidence="1 2">
    <name type="scientific">Neoasaia chiangmaiensis</name>
    <dbReference type="NCBI Taxonomy" id="320497"/>
    <lineage>
        <taxon>Bacteria</taxon>
        <taxon>Pseudomonadati</taxon>
        <taxon>Pseudomonadota</taxon>
        <taxon>Alphaproteobacteria</taxon>
        <taxon>Acetobacterales</taxon>
        <taxon>Acetobacteraceae</taxon>
        <taxon>Neoasaia</taxon>
    </lineage>
</organism>
<dbReference type="OrthoDB" id="378644at2"/>
<dbReference type="PANTHER" id="PTHR37829">
    <property type="entry name" value="PHAGE-LIKE ELEMENT PBSX PROTEIN XKDT"/>
    <property type="match status" value="1"/>
</dbReference>
<evidence type="ECO:0000313" key="1">
    <source>
        <dbReference type="EMBL" id="AQS88274.1"/>
    </source>
</evidence>
<evidence type="ECO:0000313" key="2">
    <source>
        <dbReference type="Proteomes" id="UP000188604"/>
    </source>
</evidence>
<dbReference type="EMBL" id="CP014691">
    <property type="protein sequence ID" value="AQS88274.1"/>
    <property type="molecule type" value="Genomic_DNA"/>
</dbReference>
<name>A0A1U9KQZ8_9PROT</name>
<dbReference type="InterPro" id="IPR052399">
    <property type="entry name" value="Phage_Baseplate_Assmbl_Protein"/>
</dbReference>
<protein>
    <submittedName>
        <fullName evidence="1">Uncharacterized protein</fullName>
    </submittedName>
</protein>
<accession>A0A1U9KQZ8</accession>
<dbReference type="AlphaFoldDB" id="A0A1U9KQZ8"/>
<dbReference type="STRING" id="320497.A0U93_10340"/>
<dbReference type="PANTHER" id="PTHR37829:SF3">
    <property type="entry name" value="PROTEIN JAYE-RELATED"/>
    <property type="match status" value="1"/>
</dbReference>
<dbReference type="Pfam" id="PF07157">
    <property type="entry name" value="DNA_circ_N"/>
    <property type="match status" value="1"/>
</dbReference>
<dbReference type="InterPro" id="IPR009826">
    <property type="entry name" value="DNA_circ_N"/>
</dbReference>
<keyword evidence="2" id="KW-1185">Reference proteome</keyword>
<reference evidence="1 2" key="1">
    <citation type="submission" date="2016-03" db="EMBL/GenBank/DDBJ databases">
        <title>Acetic acid bacteria sequencing.</title>
        <authorList>
            <person name="Brandt J."/>
            <person name="Jakob F."/>
            <person name="Vogel R.F."/>
        </authorList>
    </citation>
    <scope>NUCLEOTIDE SEQUENCE [LARGE SCALE GENOMIC DNA]</scope>
    <source>
        <strain evidence="1 2">NBRC 101099</strain>
    </source>
</reference>
<dbReference type="Proteomes" id="UP000188604">
    <property type="component" value="Chromosome"/>
</dbReference>
<proteinExistence type="predicted"/>
<dbReference type="KEGG" id="nch:A0U93_10340"/>
<sequence>MSGTLTRTAAEFLQCSFRGVPFAVVGGGGSNGRRLASHTYPYRDGIEVEDLGKAARSYRIAGFVVGPFAYAQRDLLVTAAETKGSGLLMHPTIGVVQAHCVRFEWRERDGVKNVVDLDFEFVEKTNYLSNMILTSLHAAIGVAALAMSVAAASDYASNTSASFAEGSSVNRAAVAVASGWSTSATQAANSPQALSSAASVLPGNNGRYAAGNGGLTDPNATEASVIDELTADRATIAAAVSNVAAANGASEIAAAVFALTEAVRASLADPGAQIALLLPMVACAPVVTTSSAPIGAAIATVQTATAALCRQAALYSIAQACSDWTPASSDDAQALSAQVAALFDAEATIAADAGDDATWQAMRDLQAQVTQDLANRAARLPDIVTITRNAPLPALLLAQQLYADATRSDELIQRADPIHPAFMPTEFKALSS</sequence>
<gene>
    <name evidence="1" type="ORF">A0U93_10340</name>
</gene>
<dbReference type="RefSeq" id="WP_077807295.1">
    <property type="nucleotide sequence ID" value="NZ_BJXS01000003.1"/>
</dbReference>